<organism evidence="1 2">
    <name type="scientific">Amycolatopsis taiwanensis</name>
    <dbReference type="NCBI Taxonomy" id="342230"/>
    <lineage>
        <taxon>Bacteria</taxon>
        <taxon>Bacillati</taxon>
        <taxon>Actinomycetota</taxon>
        <taxon>Actinomycetes</taxon>
        <taxon>Pseudonocardiales</taxon>
        <taxon>Pseudonocardiaceae</taxon>
        <taxon>Amycolatopsis</taxon>
    </lineage>
</organism>
<evidence type="ECO:0000313" key="2">
    <source>
        <dbReference type="Proteomes" id="UP001165136"/>
    </source>
</evidence>
<gene>
    <name evidence="1" type="ORF">Atai01_56460</name>
</gene>
<name>A0A9W6R7L9_9PSEU</name>
<proteinExistence type="predicted"/>
<dbReference type="AlphaFoldDB" id="A0A9W6R7L9"/>
<comment type="caution">
    <text evidence="1">The sequence shown here is derived from an EMBL/GenBank/DDBJ whole genome shotgun (WGS) entry which is preliminary data.</text>
</comment>
<evidence type="ECO:0000313" key="1">
    <source>
        <dbReference type="EMBL" id="GLY69027.1"/>
    </source>
</evidence>
<dbReference type="EMBL" id="BSTI01000014">
    <property type="protein sequence ID" value="GLY69027.1"/>
    <property type="molecule type" value="Genomic_DNA"/>
</dbReference>
<dbReference type="Proteomes" id="UP001165136">
    <property type="component" value="Unassembled WGS sequence"/>
</dbReference>
<keyword evidence="2" id="KW-1185">Reference proteome</keyword>
<protein>
    <submittedName>
        <fullName evidence="1">Uncharacterized protein</fullName>
    </submittedName>
</protein>
<reference evidence="1" key="1">
    <citation type="submission" date="2023-03" db="EMBL/GenBank/DDBJ databases">
        <title>Amycolatopsis taiwanensis NBRC 103393.</title>
        <authorList>
            <person name="Ichikawa N."/>
            <person name="Sato H."/>
            <person name="Tonouchi N."/>
        </authorList>
    </citation>
    <scope>NUCLEOTIDE SEQUENCE</scope>
    <source>
        <strain evidence="1">NBRC 103393</strain>
    </source>
</reference>
<sequence>MAARVARSAADRLATRRSISAWEGFDRCVRSAWYSGSFLGGSSRSAAKT</sequence>
<accession>A0A9W6R7L9</accession>